<feature type="domain" description="DinB-like" evidence="1">
    <location>
        <begin position="28"/>
        <end position="145"/>
    </location>
</feature>
<accession>A0ABU9DZ42</accession>
<comment type="caution">
    <text evidence="2">The sequence shown here is derived from an EMBL/GenBank/DDBJ whole genome shotgun (WGS) entry which is preliminary data.</text>
</comment>
<gene>
    <name evidence="2" type="ORF">WMW71_04610</name>
</gene>
<dbReference type="EMBL" id="JBBPCB010000002">
    <property type="protein sequence ID" value="MEK8179616.1"/>
    <property type="molecule type" value="Genomic_DNA"/>
</dbReference>
<proteinExistence type="predicted"/>
<sequence length="153" mass="17918">MKQLQDILNQIENHIPHHEKSNEQVSQSTIGWQLDHSLIVINSVVSQMKSSNPENYKWKFKWIRTFIQITNKIPRGKVRVPKSVKPVDVATVEELKSKLQQARNGIAELENLHPNNYFTHPFFGDLNLKRTIWFLKLHTNHHLKIVNDIINKG</sequence>
<dbReference type="RefSeq" id="WP_187660100.1">
    <property type="nucleotide sequence ID" value="NZ_JACTAB010000003.1"/>
</dbReference>
<dbReference type="InterPro" id="IPR034660">
    <property type="entry name" value="DinB/YfiT-like"/>
</dbReference>
<dbReference type="Pfam" id="PF12867">
    <property type="entry name" value="DinB_2"/>
    <property type="match status" value="1"/>
</dbReference>
<dbReference type="Gene3D" id="1.20.120.450">
    <property type="entry name" value="dinb family like domain"/>
    <property type="match status" value="1"/>
</dbReference>
<protein>
    <submittedName>
        <fullName evidence="2">DinB family protein</fullName>
    </submittedName>
</protein>
<evidence type="ECO:0000259" key="1">
    <source>
        <dbReference type="Pfam" id="PF12867"/>
    </source>
</evidence>
<name>A0ABU9DZ42_9FLAO</name>
<organism evidence="2 3">
    <name type="scientific">Flavobacterium buctense</name>
    <dbReference type="NCBI Taxonomy" id="1648146"/>
    <lineage>
        <taxon>Bacteria</taxon>
        <taxon>Pseudomonadati</taxon>
        <taxon>Bacteroidota</taxon>
        <taxon>Flavobacteriia</taxon>
        <taxon>Flavobacteriales</taxon>
        <taxon>Flavobacteriaceae</taxon>
        <taxon>Flavobacterium</taxon>
    </lineage>
</organism>
<keyword evidence="3" id="KW-1185">Reference proteome</keyword>
<evidence type="ECO:0000313" key="2">
    <source>
        <dbReference type="EMBL" id="MEK8179616.1"/>
    </source>
</evidence>
<dbReference type="SUPFAM" id="SSF109854">
    <property type="entry name" value="DinB/YfiT-like putative metalloenzymes"/>
    <property type="match status" value="1"/>
</dbReference>
<reference evidence="2 3" key="1">
    <citation type="submission" date="2024-04" db="EMBL/GenBank/DDBJ databases">
        <title>draft genome sequnece of Flavobacterium buctense JCM 30750.</title>
        <authorList>
            <person name="Kim D.-U."/>
        </authorList>
    </citation>
    <scope>NUCLEOTIDE SEQUENCE [LARGE SCALE GENOMIC DNA]</scope>
    <source>
        <strain evidence="2 3">JCM 30750</strain>
    </source>
</reference>
<dbReference type="InterPro" id="IPR024775">
    <property type="entry name" value="DinB-like"/>
</dbReference>
<evidence type="ECO:0000313" key="3">
    <source>
        <dbReference type="Proteomes" id="UP001491349"/>
    </source>
</evidence>
<dbReference type="Proteomes" id="UP001491349">
    <property type="component" value="Unassembled WGS sequence"/>
</dbReference>